<accession>A0A7G9RFC0</accession>
<feature type="compositionally biased region" description="Basic and acidic residues" evidence="1">
    <location>
        <begin position="91"/>
        <end position="101"/>
    </location>
</feature>
<dbReference type="AlphaFoldDB" id="A0A7G9RFC0"/>
<evidence type="ECO:0000313" key="3">
    <source>
        <dbReference type="Proteomes" id="UP000515947"/>
    </source>
</evidence>
<evidence type="ECO:0000313" key="2">
    <source>
        <dbReference type="EMBL" id="QNN54295.1"/>
    </source>
</evidence>
<evidence type="ECO:0000256" key="1">
    <source>
        <dbReference type="SAM" id="MobiDB-lite"/>
    </source>
</evidence>
<reference evidence="2 3" key="1">
    <citation type="submission" date="2020-08" db="EMBL/GenBank/DDBJ databases">
        <title>Genome sequence of Nocardioides mesophilus KACC 16243T.</title>
        <authorList>
            <person name="Hyun D.-W."/>
            <person name="Bae J.-W."/>
        </authorList>
    </citation>
    <scope>NUCLEOTIDE SEQUENCE [LARGE SCALE GENOMIC DNA]</scope>
    <source>
        <strain evidence="2 3">KACC 16243</strain>
    </source>
</reference>
<feature type="compositionally biased region" description="Basic and acidic residues" evidence="1">
    <location>
        <begin position="39"/>
        <end position="77"/>
    </location>
</feature>
<organism evidence="2 3">
    <name type="scientific">Nocardioides mesophilus</name>
    <dbReference type="NCBI Taxonomy" id="433659"/>
    <lineage>
        <taxon>Bacteria</taxon>
        <taxon>Bacillati</taxon>
        <taxon>Actinomycetota</taxon>
        <taxon>Actinomycetes</taxon>
        <taxon>Propionibacteriales</taxon>
        <taxon>Nocardioidaceae</taxon>
        <taxon>Nocardioides</taxon>
    </lineage>
</organism>
<sequence length="101" mass="10606">MTAPGQEPDEIMTATPGGDDDATADVAPPNLDAVGDSHMPADLREAERERGGDARDEAERHRDEAERIRDEAAREQAEGTSGTGGTGDAPAGEHADDPQDR</sequence>
<feature type="region of interest" description="Disordered" evidence="1">
    <location>
        <begin position="1"/>
        <end position="101"/>
    </location>
</feature>
<dbReference type="Proteomes" id="UP000515947">
    <property type="component" value="Chromosome"/>
</dbReference>
<dbReference type="EMBL" id="CP060713">
    <property type="protein sequence ID" value="QNN54295.1"/>
    <property type="molecule type" value="Genomic_DNA"/>
</dbReference>
<keyword evidence="3" id="KW-1185">Reference proteome</keyword>
<dbReference type="KEGG" id="nmes:H9L09_08140"/>
<protein>
    <submittedName>
        <fullName evidence="2">Uncharacterized protein</fullName>
    </submittedName>
</protein>
<name>A0A7G9RFC0_9ACTN</name>
<dbReference type="RefSeq" id="WP_187580135.1">
    <property type="nucleotide sequence ID" value="NZ_CP060713.1"/>
</dbReference>
<proteinExistence type="predicted"/>
<gene>
    <name evidence="2" type="ORF">H9L09_08140</name>
</gene>